<dbReference type="AlphaFoldDB" id="A0AAV8YTX9"/>
<keyword evidence="3" id="KW-1185">Reference proteome</keyword>
<proteinExistence type="predicted"/>
<dbReference type="InterPro" id="IPR014756">
    <property type="entry name" value="Ig_E-set"/>
</dbReference>
<comment type="caution">
    <text evidence="2">The sequence shown here is derived from an EMBL/GenBank/DDBJ whole genome shotgun (WGS) entry which is preliminary data.</text>
</comment>
<protein>
    <submittedName>
        <fullName evidence="2">Uncharacterized protein</fullName>
    </submittedName>
</protein>
<organism evidence="2 3">
    <name type="scientific">Aromia moschata</name>
    <dbReference type="NCBI Taxonomy" id="1265417"/>
    <lineage>
        <taxon>Eukaryota</taxon>
        <taxon>Metazoa</taxon>
        <taxon>Ecdysozoa</taxon>
        <taxon>Arthropoda</taxon>
        <taxon>Hexapoda</taxon>
        <taxon>Insecta</taxon>
        <taxon>Pterygota</taxon>
        <taxon>Neoptera</taxon>
        <taxon>Endopterygota</taxon>
        <taxon>Coleoptera</taxon>
        <taxon>Polyphaga</taxon>
        <taxon>Cucujiformia</taxon>
        <taxon>Chrysomeloidea</taxon>
        <taxon>Cerambycidae</taxon>
        <taxon>Cerambycinae</taxon>
        <taxon>Callichromatini</taxon>
        <taxon>Aromia</taxon>
    </lineage>
</organism>
<reference evidence="2" key="1">
    <citation type="journal article" date="2023" name="Insect Mol. Biol.">
        <title>Genome sequencing provides insights into the evolution of gene families encoding plant cell wall-degrading enzymes in longhorned beetles.</title>
        <authorList>
            <person name="Shin N.R."/>
            <person name="Okamura Y."/>
            <person name="Kirsch R."/>
            <person name="Pauchet Y."/>
        </authorList>
    </citation>
    <scope>NUCLEOTIDE SEQUENCE</scope>
    <source>
        <strain evidence="2">AMC_N1</strain>
    </source>
</reference>
<dbReference type="InterPro" id="IPR001298">
    <property type="entry name" value="Filamin/ABP280_rpt"/>
</dbReference>
<dbReference type="EMBL" id="JAPWTK010000048">
    <property type="protein sequence ID" value="KAJ8954349.1"/>
    <property type="molecule type" value="Genomic_DNA"/>
</dbReference>
<dbReference type="SMART" id="SM00557">
    <property type="entry name" value="IG_FLMN"/>
    <property type="match status" value="1"/>
</dbReference>
<dbReference type="Proteomes" id="UP001162162">
    <property type="component" value="Unassembled WGS sequence"/>
</dbReference>
<accession>A0AAV8YTX9</accession>
<dbReference type="InterPro" id="IPR017868">
    <property type="entry name" value="Filamin/ABP280_repeat-like"/>
</dbReference>
<dbReference type="SUPFAM" id="SSF81296">
    <property type="entry name" value="E set domains"/>
    <property type="match status" value="1"/>
</dbReference>
<sequence length="180" mass="20098">MYGGMYGLISLIFRDTKENSSMLSEKQITVMTCFRVIIYFSKVRKIIKGPGGQAVPTQVQPLGNDQFRAEFVPRVVGEHRINVSVSGIPTAGSPYAAKVYDVQAIKVKESASGIVGKPVTFLVTENFFFLLALSNPMEQIESYLGTLEGSPFHIIFFISYNRVSQKVEHIKPKEELQTRS</sequence>
<gene>
    <name evidence="2" type="ORF">NQ318_011020</name>
</gene>
<feature type="repeat" description="Filamin" evidence="1">
    <location>
        <begin position="47"/>
        <end position="99"/>
    </location>
</feature>
<evidence type="ECO:0000256" key="1">
    <source>
        <dbReference type="PROSITE-ProRule" id="PRU00087"/>
    </source>
</evidence>
<name>A0AAV8YTX9_9CUCU</name>
<dbReference type="PROSITE" id="PS50194">
    <property type="entry name" value="FILAMIN_REPEAT"/>
    <property type="match status" value="1"/>
</dbReference>
<dbReference type="InterPro" id="IPR013783">
    <property type="entry name" value="Ig-like_fold"/>
</dbReference>
<dbReference type="Gene3D" id="2.60.40.10">
    <property type="entry name" value="Immunoglobulins"/>
    <property type="match status" value="1"/>
</dbReference>
<dbReference type="Pfam" id="PF00630">
    <property type="entry name" value="Filamin"/>
    <property type="match status" value="1"/>
</dbReference>
<evidence type="ECO:0000313" key="3">
    <source>
        <dbReference type="Proteomes" id="UP001162162"/>
    </source>
</evidence>
<evidence type="ECO:0000313" key="2">
    <source>
        <dbReference type="EMBL" id="KAJ8954349.1"/>
    </source>
</evidence>